<protein>
    <submittedName>
        <fullName evidence="1">Uncharacterized protein</fullName>
    </submittedName>
</protein>
<accession>A0A3N0XS99</accession>
<comment type="caution">
    <text evidence="1">The sequence shown here is derived from an EMBL/GenBank/DDBJ whole genome shotgun (WGS) entry which is preliminary data.</text>
</comment>
<sequence>MSGSLPDPHIMANGEKLQDKRPKPGICELLHRLEGLHFVDFVSTYLRRTLVRDHRHIFKHPGAAEFPQLPVEGYNLKFQINFDPNYKQQCHLESLKVSRDISAAIEAKTTLRETAAMNRGLDLKVFNADIRFSSHNGHQANIYGQDGRFASVYGQDGRPASVSRLRSSRRARSTPLLFPVSLLFLLPTRGHQFTIISFSWHTQSHIILDYISHNSPSRNQSHTQTQFPISDIL</sequence>
<gene>
    <name evidence="1" type="ORF">DPX16_1035</name>
</gene>
<name>A0A3N0XS99_ANAGA</name>
<evidence type="ECO:0000313" key="2">
    <source>
        <dbReference type="Proteomes" id="UP000281406"/>
    </source>
</evidence>
<reference evidence="1 2" key="1">
    <citation type="submission" date="2018-10" db="EMBL/GenBank/DDBJ databases">
        <title>Genome assembly for a Yunnan-Guizhou Plateau 3E fish, Anabarilius grahami (Regan), and its evolutionary and genetic applications.</title>
        <authorList>
            <person name="Jiang W."/>
        </authorList>
    </citation>
    <scope>NUCLEOTIDE SEQUENCE [LARGE SCALE GENOMIC DNA]</scope>
    <source>
        <strain evidence="1">AG-KIZ</strain>
        <tissue evidence="1">Muscle</tissue>
    </source>
</reference>
<dbReference type="AlphaFoldDB" id="A0A3N0XS99"/>
<dbReference type="Proteomes" id="UP000281406">
    <property type="component" value="Unassembled WGS sequence"/>
</dbReference>
<evidence type="ECO:0000313" key="1">
    <source>
        <dbReference type="EMBL" id="ROJ30469.1"/>
    </source>
</evidence>
<organism evidence="1 2">
    <name type="scientific">Anabarilius grahami</name>
    <name type="common">Kanglang fish</name>
    <name type="synonym">Barilius grahami</name>
    <dbReference type="NCBI Taxonomy" id="495550"/>
    <lineage>
        <taxon>Eukaryota</taxon>
        <taxon>Metazoa</taxon>
        <taxon>Chordata</taxon>
        <taxon>Craniata</taxon>
        <taxon>Vertebrata</taxon>
        <taxon>Euteleostomi</taxon>
        <taxon>Actinopterygii</taxon>
        <taxon>Neopterygii</taxon>
        <taxon>Teleostei</taxon>
        <taxon>Ostariophysi</taxon>
        <taxon>Cypriniformes</taxon>
        <taxon>Xenocyprididae</taxon>
        <taxon>Xenocypridinae</taxon>
        <taxon>Xenocypridinae incertae sedis</taxon>
        <taxon>Anabarilius</taxon>
    </lineage>
</organism>
<keyword evidence="2" id="KW-1185">Reference proteome</keyword>
<proteinExistence type="predicted"/>
<dbReference type="EMBL" id="RJVU01062164">
    <property type="protein sequence ID" value="ROJ30469.1"/>
    <property type="molecule type" value="Genomic_DNA"/>
</dbReference>